<evidence type="ECO:0000313" key="2">
    <source>
        <dbReference type="EMBL" id="KFI19281.1"/>
    </source>
</evidence>
<reference evidence="2 3" key="1">
    <citation type="submission" date="2014-07" db="EMBL/GenBank/DDBJ databases">
        <title>Comparative analysis of Nitrosococcus oceani genome inventories of strains from Pacific and Atlantic gyres.</title>
        <authorList>
            <person name="Lim C.K."/>
            <person name="Wang L."/>
            <person name="Sayavedra-Soto L.A."/>
            <person name="Klotz M.G."/>
        </authorList>
    </citation>
    <scope>NUCLEOTIDE SEQUENCE [LARGE SCALE GENOMIC DNA]</scope>
    <source>
        <strain evidence="2 3">C-27</strain>
    </source>
</reference>
<accession>A0A0E2Z266</accession>
<evidence type="ECO:0000256" key="1">
    <source>
        <dbReference type="SAM" id="MobiDB-lite"/>
    </source>
</evidence>
<feature type="compositionally biased region" description="Low complexity" evidence="1">
    <location>
        <begin position="23"/>
        <end position="39"/>
    </location>
</feature>
<protein>
    <submittedName>
        <fullName evidence="2">Peptidase M4</fullName>
    </submittedName>
</protein>
<dbReference type="EMBL" id="JPGN01000060">
    <property type="protein sequence ID" value="KFI19281.1"/>
    <property type="molecule type" value="Genomic_DNA"/>
</dbReference>
<dbReference type="Proteomes" id="UP000028839">
    <property type="component" value="Unassembled WGS sequence"/>
</dbReference>
<name>A0A0E2Z266_9GAMM</name>
<feature type="compositionally biased region" description="Pro residues" evidence="1">
    <location>
        <begin position="1"/>
        <end position="10"/>
    </location>
</feature>
<organism evidence="2 3">
    <name type="scientific">Nitrosococcus oceani C-27</name>
    <dbReference type="NCBI Taxonomy" id="314279"/>
    <lineage>
        <taxon>Bacteria</taxon>
        <taxon>Pseudomonadati</taxon>
        <taxon>Pseudomonadota</taxon>
        <taxon>Gammaproteobacteria</taxon>
        <taxon>Chromatiales</taxon>
        <taxon>Chromatiaceae</taxon>
        <taxon>Nitrosococcus</taxon>
    </lineage>
</organism>
<dbReference type="HOGENOM" id="CLU_027947_0_0_6"/>
<proteinExistence type="predicted"/>
<feature type="region of interest" description="Disordered" evidence="1">
    <location>
        <begin position="1"/>
        <end position="42"/>
    </location>
</feature>
<dbReference type="CDD" id="cd09598">
    <property type="entry name" value="M4_like"/>
    <property type="match status" value="1"/>
</dbReference>
<gene>
    <name evidence="2" type="ORF">IB75_10045</name>
</gene>
<sequence>MKGPPIPTPTAPEAVEAIAQSRGGQPAPGAGKPAGPEPGEGQRYRISARIDRAEYTRLHERTPGEPLYRPLRIYALNPAVSRLDGGIAATKIQYEPLAPGPKGSILEVDSQDAEGRTYPKANLEDPLVLLEGGYTPSLSSPCFHQQMVYAVAMMTYNHFKVALGRNVAWSFAPRDPASGNNRLLLRPHGAREANAWYDRTRGEIVFGYFKAKNSTPVVRQDEGYVFTCTSHDIIVHEMSHALLDGLRAHFLHPTQGDVLAFHEAFADLIAVFQHFTFEDVVRAEVACSRGNLEKAELLIDIAQEFGRSLGEDGRALRTLVDLAEHCHIGGHDHQIKSGANPLTYDNAGVEPHERGRVLACAVFSAFLTLYRRRTRRYIKLATHGTGELPKGDLSDGLTDFLVAEVRRLANQFLTICIRAIDYCPPVDMRFSDYLRALITADQDVAPDDDWAYREAIIHAFGERGIYGEGTPTMTEDALTWGGPRLPIEPEPELSFGRMKFDSDPAKPADVAEMRRQAGALGRLATRVELAAEFGLVSPSSAAFASGEYGLPVVESVRSVRRVGPDKQVVFDMVAEIIQTRRVKDRQGRQFSFYGGSTVILGPRGGVRFIIRKRVDHEKRLETQREFMHSTDEAAFWEAEGNRVRPARDLSRRLCVRFRASPNSESEASDVPAPGPR</sequence>
<dbReference type="AlphaFoldDB" id="A0A0E2Z266"/>
<dbReference type="SUPFAM" id="SSF55486">
    <property type="entry name" value="Metalloproteases ('zincins'), catalytic domain"/>
    <property type="match status" value="1"/>
</dbReference>
<dbReference type="OrthoDB" id="5378341at2"/>
<comment type="caution">
    <text evidence="2">The sequence shown here is derived from an EMBL/GenBank/DDBJ whole genome shotgun (WGS) entry which is preliminary data.</text>
</comment>
<evidence type="ECO:0000313" key="3">
    <source>
        <dbReference type="Proteomes" id="UP000028839"/>
    </source>
</evidence>